<evidence type="ECO:0000256" key="1">
    <source>
        <dbReference type="ARBA" id="ARBA00022679"/>
    </source>
</evidence>
<evidence type="ECO:0000256" key="4">
    <source>
        <dbReference type="ARBA" id="ARBA00022840"/>
    </source>
</evidence>
<dbReference type="EMBL" id="JRKL02003121">
    <property type="protein sequence ID" value="KAF3956332.1"/>
    <property type="molecule type" value="Genomic_DNA"/>
</dbReference>
<evidence type="ECO:0000259" key="6">
    <source>
        <dbReference type="PROSITE" id="PS50011"/>
    </source>
</evidence>
<evidence type="ECO:0000256" key="5">
    <source>
        <dbReference type="SAM" id="Phobius"/>
    </source>
</evidence>
<keyword evidence="5" id="KW-0812">Transmembrane</keyword>
<keyword evidence="3" id="KW-0418">Kinase</keyword>
<dbReference type="Gene3D" id="3.30.200.20">
    <property type="entry name" value="Phosphorylase Kinase, domain 1"/>
    <property type="match status" value="1"/>
</dbReference>
<dbReference type="Proteomes" id="UP000737018">
    <property type="component" value="Unassembled WGS sequence"/>
</dbReference>
<keyword evidence="1" id="KW-0808">Transferase</keyword>
<reference evidence="7" key="1">
    <citation type="submission" date="2020-03" db="EMBL/GenBank/DDBJ databases">
        <title>Castanea mollissima Vanexum genome sequencing.</title>
        <authorList>
            <person name="Staton M."/>
        </authorList>
    </citation>
    <scope>NUCLEOTIDE SEQUENCE</scope>
    <source>
        <tissue evidence="7">Leaf</tissue>
    </source>
</reference>
<dbReference type="Gene3D" id="1.10.510.10">
    <property type="entry name" value="Transferase(Phosphotransferase) domain 1"/>
    <property type="match status" value="1"/>
</dbReference>
<evidence type="ECO:0000256" key="3">
    <source>
        <dbReference type="ARBA" id="ARBA00022777"/>
    </source>
</evidence>
<accession>A0A8J4QRF9</accession>
<dbReference type="SUPFAM" id="SSF56112">
    <property type="entry name" value="Protein kinase-like (PK-like)"/>
    <property type="match status" value="1"/>
</dbReference>
<keyword evidence="4" id="KW-0067">ATP-binding</keyword>
<dbReference type="PROSITE" id="PS50011">
    <property type="entry name" value="PROTEIN_KINASE_DOM"/>
    <property type="match status" value="1"/>
</dbReference>
<proteinExistence type="predicted"/>
<keyword evidence="5" id="KW-1133">Transmembrane helix</keyword>
<evidence type="ECO:0000256" key="2">
    <source>
        <dbReference type="ARBA" id="ARBA00022741"/>
    </source>
</evidence>
<name>A0A8J4QRF9_9ROSI</name>
<dbReference type="Pfam" id="PF07714">
    <property type="entry name" value="PK_Tyr_Ser-Thr"/>
    <property type="match status" value="1"/>
</dbReference>
<dbReference type="PANTHER" id="PTHR44329">
    <property type="entry name" value="SERINE/THREONINE-PROTEIN KINASE TNNI3K-RELATED"/>
    <property type="match status" value="1"/>
</dbReference>
<evidence type="ECO:0000313" key="8">
    <source>
        <dbReference type="Proteomes" id="UP000737018"/>
    </source>
</evidence>
<dbReference type="InterPro" id="IPR000719">
    <property type="entry name" value="Prot_kinase_dom"/>
</dbReference>
<dbReference type="AlphaFoldDB" id="A0A8J4QRF9"/>
<keyword evidence="5" id="KW-0472">Membrane</keyword>
<protein>
    <recommendedName>
        <fullName evidence="6">Protein kinase domain-containing protein</fullName>
    </recommendedName>
</protein>
<sequence length="297" mass="33311">MLSAYLLFVLSALASSIGIIMLGIPEYCMKTLLYLVDFVFYFLVRALSSSVLQGQNGSHFEPKPVPPPLPNKCDWEIDPSELDFSTSAMIGKFFNLVCNLNNSYAAGNLDISTQLLVCITINISVRCTSLMMADAGRGLFGEILTACWRGTPVAVKRILPSLSDDRLVIQDFRHEVNLLVKLRHPNMVQFLGAITEKKLLMLITKYLQGGDLHQYLKEKGSLGPSTAINFALDIARAMAYLHNEPNVIIHRDLKPRASSGQFVRVIALTGFPIFWSDSYHEWSSYRLNLFKVTRIFV</sequence>
<dbReference type="GO" id="GO:0004674">
    <property type="term" value="F:protein serine/threonine kinase activity"/>
    <property type="evidence" value="ECO:0007669"/>
    <property type="project" value="TreeGrafter"/>
</dbReference>
<dbReference type="InterPro" id="IPR051681">
    <property type="entry name" value="Ser/Thr_Kinases-Pseudokinases"/>
</dbReference>
<organism evidence="7 8">
    <name type="scientific">Castanea mollissima</name>
    <name type="common">Chinese chestnut</name>
    <dbReference type="NCBI Taxonomy" id="60419"/>
    <lineage>
        <taxon>Eukaryota</taxon>
        <taxon>Viridiplantae</taxon>
        <taxon>Streptophyta</taxon>
        <taxon>Embryophyta</taxon>
        <taxon>Tracheophyta</taxon>
        <taxon>Spermatophyta</taxon>
        <taxon>Magnoliopsida</taxon>
        <taxon>eudicotyledons</taxon>
        <taxon>Gunneridae</taxon>
        <taxon>Pentapetalae</taxon>
        <taxon>rosids</taxon>
        <taxon>fabids</taxon>
        <taxon>Fagales</taxon>
        <taxon>Fagaceae</taxon>
        <taxon>Castanea</taxon>
    </lineage>
</organism>
<dbReference type="OrthoDB" id="1094013at2759"/>
<dbReference type="InterPro" id="IPR011009">
    <property type="entry name" value="Kinase-like_dom_sf"/>
</dbReference>
<keyword evidence="2" id="KW-0547">Nucleotide-binding</keyword>
<dbReference type="PANTHER" id="PTHR44329:SF289">
    <property type="entry name" value="SERINE_THREONINE-PROTEIN KINASE VIK"/>
    <property type="match status" value="1"/>
</dbReference>
<keyword evidence="8" id="KW-1185">Reference proteome</keyword>
<comment type="caution">
    <text evidence="7">The sequence shown here is derived from an EMBL/GenBank/DDBJ whole genome shotgun (WGS) entry which is preliminary data.</text>
</comment>
<dbReference type="GO" id="GO:0005524">
    <property type="term" value="F:ATP binding"/>
    <property type="evidence" value="ECO:0007669"/>
    <property type="project" value="UniProtKB-KW"/>
</dbReference>
<dbReference type="InterPro" id="IPR001245">
    <property type="entry name" value="Ser-Thr/Tyr_kinase_cat_dom"/>
</dbReference>
<dbReference type="FunFam" id="3.30.200.20:FF:000180">
    <property type="entry name" value="serine/threonine-protein kinase STY46-like"/>
    <property type="match status" value="1"/>
</dbReference>
<feature type="transmembrane region" description="Helical" evidence="5">
    <location>
        <begin position="6"/>
        <end position="24"/>
    </location>
</feature>
<gene>
    <name evidence="7" type="ORF">CMV_018532</name>
</gene>
<feature type="domain" description="Protein kinase" evidence="6">
    <location>
        <begin position="129"/>
        <end position="297"/>
    </location>
</feature>
<evidence type="ECO:0000313" key="7">
    <source>
        <dbReference type="EMBL" id="KAF3956332.1"/>
    </source>
</evidence>